<comment type="caution">
    <text evidence="2">The sequence shown here is derived from an EMBL/GenBank/DDBJ whole genome shotgun (WGS) entry which is preliminary data.</text>
</comment>
<protein>
    <submittedName>
        <fullName evidence="2">Uncharacterized protein</fullName>
    </submittedName>
</protein>
<evidence type="ECO:0000313" key="3">
    <source>
        <dbReference type="Proteomes" id="UP001432146"/>
    </source>
</evidence>
<gene>
    <name evidence="2" type="ORF">QLX08_002098</name>
</gene>
<evidence type="ECO:0000256" key="1">
    <source>
        <dbReference type="SAM" id="MobiDB-lite"/>
    </source>
</evidence>
<organism evidence="2 3">
    <name type="scientific">Tetragonisca angustula</name>
    <dbReference type="NCBI Taxonomy" id="166442"/>
    <lineage>
        <taxon>Eukaryota</taxon>
        <taxon>Metazoa</taxon>
        <taxon>Ecdysozoa</taxon>
        <taxon>Arthropoda</taxon>
        <taxon>Hexapoda</taxon>
        <taxon>Insecta</taxon>
        <taxon>Pterygota</taxon>
        <taxon>Neoptera</taxon>
        <taxon>Endopterygota</taxon>
        <taxon>Hymenoptera</taxon>
        <taxon>Apocrita</taxon>
        <taxon>Aculeata</taxon>
        <taxon>Apoidea</taxon>
        <taxon>Anthophila</taxon>
        <taxon>Apidae</taxon>
        <taxon>Tetragonisca</taxon>
    </lineage>
</organism>
<dbReference type="AlphaFoldDB" id="A0AAW1ACF9"/>
<reference evidence="2 3" key="1">
    <citation type="submission" date="2024-05" db="EMBL/GenBank/DDBJ databases">
        <title>The nuclear and mitochondrial genome assemblies of Tetragonisca angustula (Apidae: Meliponini), a tiny yet remarkable pollinator in the Neotropics.</title>
        <authorList>
            <person name="Ferrari R."/>
            <person name="Ricardo P.C."/>
            <person name="Dias F.C."/>
            <person name="Araujo N.S."/>
            <person name="Soares D.O."/>
            <person name="Zhou Q.-S."/>
            <person name="Zhu C.-D."/>
            <person name="Coutinho L."/>
            <person name="Airas M.C."/>
            <person name="Batista T.M."/>
        </authorList>
    </citation>
    <scope>NUCLEOTIDE SEQUENCE [LARGE SCALE GENOMIC DNA]</scope>
    <source>
        <strain evidence="2">ASF017062</strain>
        <tissue evidence="2">Abdomen</tissue>
    </source>
</reference>
<proteinExistence type="predicted"/>
<evidence type="ECO:0000313" key="2">
    <source>
        <dbReference type="EMBL" id="KAK9307700.1"/>
    </source>
</evidence>
<keyword evidence="3" id="KW-1185">Reference proteome</keyword>
<dbReference type="Proteomes" id="UP001432146">
    <property type="component" value="Unassembled WGS sequence"/>
</dbReference>
<sequence>MTTTTTTSIITTTATTTTTTTTRRTTTTTTTTTMGTHTGGTVHAATRCLFSPPHARSLVSSTSLFVSPRHRETRKQTTAAEDASCLQKSSTLFHWAELVVVAGEKGDTEEERGTHIYSGARARVPTGGNERKREGEREKERETARQNDTIRLRRRSDSN</sequence>
<feature type="region of interest" description="Disordered" evidence="1">
    <location>
        <begin position="104"/>
        <end position="159"/>
    </location>
</feature>
<accession>A0AAW1ACF9</accession>
<name>A0AAW1ACF9_9HYME</name>
<feature type="region of interest" description="Disordered" evidence="1">
    <location>
        <begin position="1"/>
        <end position="39"/>
    </location>
</feature>
<feature type="compositionally biased region" description="Basic and acidic residues" evidence="1">
    <location>
        <begin position="129"/>
        <end position="159"/>
    </location>
</feature>
<dbReference type="EMBL" id="JAWNGG020000027">
    <property type="protein sequence ID" value="KAK9307700.1"/>
    <property type="molecule type" value="Genomic_DNA"/>
</dbReference>